<evidence type="ECO:0000313" key="3">
    <source>
        <dbReference type="Proteomes" id="UP000654918"/>
    </source>
</evidence>
<feature type="region of interest" description="Disordered" evidence="1">
    <location>
        <begin position="1"/>
        <end position="56"/>
    </location>
</feature>
<evidence type="ECO:0000256" key="1">
    <source>
        <dbReference type="SAM" id="MobiDB-lite"/>
    </source>
</evidence>
<evidence type="ECO:0000313" key="2">
    <source>
        <dbReference type="EMBL" id="KAF6824542.1"/>
    </source>
</evidence>
<proteinExistence type="predicted"/>
<feature type="region of interest" description="Disordered" evidence="1">
    <location>
        <begin position="78"/>
        <end position="120"/>
    </location>
</feature>
<organism evidence="2 3">
    <name type="scientific">Colletotrichum plurivorum</name>
    <dbReference type="NCBI Taxonomy" id="2175906"/>
    <lineage>
        <taxon>Eukaryota</taxon>
        <taxon>Fungi</taxon>
        <taxon>Dikarya</taxon>
        <taxon>Ascomycota</taxon>
        <taxon>Pezizomycotina</taxon>
        <taxon>Sordariomycetes</taxon>
        <taxon>Hypocreomycetidae</taxon>
        <taxon>Glomerellales</taxon>
        <taxon>Glomerellaceae</taxon>
        <taxon>Colletotrichum</taxon>
        <taxon>Colletotrichum orchidearum species complex</taxon>
    </lineage>
</organism>
<name>A0A8H6K4D1_9PEZI</name>
<sequence>MVVVSSRVGSEQHGEDQKRRPRIDFGVWELGSSNSSGGGRTRTGTGTGTGDSNKVRDLSELEAWGETAMAHEMSWTVDGGGRYDEGAWKNTGQEPRGRRDRTEVGARDEGTSTATTNMTA</sequence>
<dbReference type="Proteomes" id="UP000654918">
    <property type="component" value="Unassembled WGS sequence"/>
</dbReference>
<feature type="compositionally biased region" description="Gly residues" evidence="1">
    <location>
        <begin position="36"/>
        <end position="49"/>
    </location>
</feature>
<feature type="compositionally biased region" description="Basic and acidic residues" evidence="1">
    <location>
        <begin position="95"/>
        <end position="110"/>
    </location>
</feature>
<dbReference type="EMBL" id="WIGO01000191">
    <property type="protein sequence ID" value="KAF6824542.1"/>
    <property type="molecule type" value="Genomic_DNA"/>
</dbReference>
<accession>A0A8H6K4D1</accession>
<protein>
    <submittedName>
        <fullName evidence="2">Uncharacterized protein</fullName>
    </submittedName>
</protein>
<reference evidence="2" key="1">
    <citation type="journal article" date="2020" name="Phytopathology">
        <title>Genome Sequence Resources of Colletotrichum truncatum, C. plurivorum, C. musicola, and C. sojae: Four Species Pathogenic to Soybean (Glycine max).</title>
        <authorList>
            <person name="Rogerio F."/>
            <person name="Boufleur T.R."/>
            <person name="Ciampi-Guillardi M."/>
            <person name="Sukno S.A."/>
            <person name="Thon M.R."/>
            <person name="Massola Junior N.S."/>
            <person name="Baroncelli R."/>
        </authorList>
    </citation>
    <scope>NUCLEOTIDE SEQUENCE</scope>
    <source>
        <strain evidence="2">LFN00145</strain>
    </source>
</reference>
<keyword evidence="3" id="KW-1185">Reference proteome</keyword>
<gene>
    <name evidence="2" type="ORF">CPLU01_10812</name>
</gene>
<dbReference type="AlphaFoldDB" id="A0A8H6K4D1"/>
<comment type="caution">
    <text evidence="2">The sequence shown here is derived from an EMBL/GenBank/DDBJ whole genome shotgun (WGS) entry which is preliminary data.</text>
</comment>
<feature type="compositionally biased region" description="Polar residues" evidence="1">
    <location>
        <begin position="111"/>
        <end position="120"/>
    </location>
</feature>